<dbReference type="AlphaFoldDB" id="B0RLK5"/>
<dbReference type="Proteomes" id="UP000001188">
    <property type="component" value="Chromosome"/>
</dbReference>
<evidence type="ECO:0000313" key="2">
    <source>
        <dbReference type="Proteomes" id="UP000001188"/>
    </source>
</evidence>
<organism evidence="1 2">
    <name type="scientific">Xanthomonas campestris pv. campestris (strain B100)</name>
    <dbReference type="NCBI Taxonomy" id="509169"/>
    <lineage>
        <taxon>Bacteria</taxon>
        <taxon>Pseudomonadati</taxon>
        <taxon>Pseudomonadota</taxon>
        <taxon>Gammaproteobacteria</taxon>
        <taxon>Lysobacterales</taxon>
        <taxon>Lysobacteraceae</taxon>
        <taxon>Xanthomonas</taxon>
    </lineage>
</organism>
<name>B0RLK5_XANCB</name>
<sequence>MLIPHESAMLFIEGYKKVLFRILADAGLLKTKSTQRDLVTARTYASQNPGLIGKTIDALRTLDEPLASSVAGAVRNIQIRRWIYLRQTKRHAVFLDTETESAFEVRALTDPLNVLAHDPPMFVETGVFAYEGMVVCDGLLLTPILIGRSYQDTFNADYTRLRKAGHLYKTATQFNHLFMLDSPDNA</sequence>
<dbReference type="HOGENOM" id="CLU_125019_0_0_6"/>
<dbReference type="KEGG" id="xca:xcc-b100_0104"/>
<reference evidence="1 2" key="1">
    <citation type="journal article" date="2008" name="J. Biotechnol.">
        <title>The genome of Xanthomonas campestris pv. campestris B100 and its use for the reconstruction of metabolic pathways involved in xanthan biosynthesis.</title>
        <authorList>
            <person name="Vorholter F.J."/>
            <person name="Schneiker S."/>
            <person name="Goesmann A."/>
            <person name="Krause L."/>
            <person name="Bekel T."/>
            <person name="Kaiser O."/>
            <person name="Linke B."/>
            <person name="Patschkowski T."/>
            <person name="Ruckert C."/>
            <person name="Schmid J."/>
            <person name="Sidhu V.K."/>
            <person name="Sieber V."/>
            <person name="Tauch A."/>
            <person name="Watt S.A."/>
            <person name="Weisshaar B."/>
            <person name="Becker A."/>
            <person name="Niehaus K."/>
            <person name="Puhler A."/>
        </authorList>
    </citation>
    <scope>NUCLEOTIDE SEQUENCE [LARGE SCALE GENOMIC DNA]</scope>
    <source>
        <strain evidence="1 2">B100</strain>
    </source>
</reference>
<proteinExistence type="predicted"/>
<gene>
    <name evidence="1" type="ORF">XCCB100_0104</name>
</gene>
<protein>
    <submittedName>
        <fullName evidence="1">Uncharacterized protein</fullName>
    </submittedName>
</protein>
<evidence type="ECO:0000313" key="1">
    <source>
        <dbReference type="EMBL" id="CAP49434.1"/>
    </source>
</evidence>
<accession>B0RLK5</accession>
<dbReference type="EMBL" id="AM920689">
    <property type="protein sequence ID" value="CAP49434.1"/>
    <property type="molecule type" value="Genomic_DNA"/>
</dbReference>